<organism evidence="5 6">
    <name type="scientific">Micromonospora wenchangensis</name>
    <dbReference type="NCBI Taxonomy" id="1185415"/>
    <lineage>
        <taxon>Bacteria</taxon>
        <taxon>Bacillati</taxon>
        <taxon>Actinomycetota</taxon>
        <taxon>Actinomycetes</taxon>
        <taxon>Micromonosporales</taxon>
        <taxon>Micromonosporaceae</taxon>
        <taxon>Micromonospora</taxon>
    </lineage>
</organism>
<dbReference type="Gene3D" id="3.30.559.30">
    <property type="entry name" value="Nonribosomal peptide synthetase, condensation domain"/>
    <property type="match status" value="1"/>
</dbReference>
<dbReference type="OrthoDB" id="2472181at2"/>
<keyword evidence="3" id="KW-0597">Phosphoprotein</keyword>
<dbReference type="GO" id="GO:0005737">
    <property type="term" value="C:cytoplasm"/>
    <property type="evidence" value="ECO:0007669"/>
    <property type="project" value="TreeGrafter"/>
</dbReference>
<accession>A0A2D0AX71</accession>
<dbReference type="SUPFAM" id="SSF52777">
    <property type="entry name" value="CoA-dependent acyltransferases"/>
    <property type="match status" value="2"/>
</dbReference>
<dbReference type="CDD" id="cd19531">
    <property type="entry name" value="LCL_NRPS-like"/>
    <property type="match status" value="1"/>
</dbReference>
<proteinExistence type="predicted"/>
<dbReference type="RefSeq" id="WP_088642484.1">
    <property type="nucleotide sequence ID" value="NZ_MZMV01000005.1"/>
</dbReference>
<dbReference type="AlphaFoldDB" id="A0A2D0AX71"/>
<dbReference type="Pfam" id="PF00668">
    <property type="entry name" value="Condensation"/>
    <property type="match status" value="1"/>
</dbReference>
<dbReference type="SMART" id="SM00823">
    <property type="entry name" value="PKS_PP"/>
    <property type="match status" value="1"/>
</dbReference>
<evidence type="ECO:0000256" key="2">
    <source>
        <dbReference type="ARBA" id="ARBA00022450"/>
    </source>
</evidence>
<dbReference type="PANTHER" id="PTHR45527">
    <property type="entry name" value="NONRIBOSOMAL PEPTIDE SYNTHETASE"/>
    <property type="match status" value="1"/>
</dbReference>
<dbReference type="SUPFAM" id="SSF47336">
    <property type="entry name" value="ACP-like"/>
    <property type="match status" value="1"/>
</dbReference>
<dbReference type="Pfam" id="PF00550">
    <property type="entry name" value="PP-binding"/>
    <property type="match status" value="1"/>
</dbReference>
<dbReference type="SUPFAM" id="SSF56801">
    <property type="entry name" value="Acetyl-CoA synthetase-like"/>
    <property type="match status" value="1"/>
</dbReference>
<evidence type="ECO:0000313" key="6">
    <source>
        <dbReference type="Proteomes" id="UP000197174"/>
    </source>
</evidence>
<dbReference type="EMBL" id="MZMV01000005">
    <property type="protein sequence ID" value="OWV11563.1"/>
    <property type="molecule type" value="Genomic_DNA"/>
</dbReference>
<dbReference type="GO" id="GO:0044550">
    <property type="term" value="P:secondary metabolite biosynthetic process"/>
    <property type="evidence" value="ECO:0007669"/>
    <property type="project" value="TreeGrafter"/>
</dbReference>
<dbReference type="InterPro" id="IPR036736">
    <property type="entry name" value="ACP-like_sf"/>
</dbReference>
<evidence type="ECO:0000313" key="5">
    <source>
        <dbReference type="EMBL" id="OWV11563.1"/>
    </source>
</evidence>
<reference evidence="5 6" key="1">
    <citation type="submission" date="2017-03" db="EMBL/GenBank/DDBJ databases">
        <title>Whole genome sequence of Micromonospora wenchangensis, isolated from mangrove soil.</title>
        <authorList>
            <person name="Yang H."/>
        </authorList>
    </citation>
    <scope>NUCLEOTIDE SEQUENCE [LARGE SCALE GENOMIC DNA]</scope>
    <source>
        <strain evidence="5 6">CCTCC AA 2012002</strain>
    </source>
</reference>
<dbReference type="InterPro" id="IPR020806">
    <property type="entry name" value="PKS_PP-bd"/>
</dbReference>
<dbReference type="Gene3D" id="3.30.559.10">
    <property type="entry name" value="Chloramphenicol acetyltransferase-like domain"/>
    <property type="match status" value="1"/>
</dbReference>
<dbReference type="PROSITE" id="PS50075">
    <property type="entry name" value="CARRIER"/>
    <property type="match status" value="1"/>
</dbReference>
<dbReference type="GO" id="GO:0072330">
    <property type="term" value="P:monocarboxylic acid biosynthetic process"/>
    <property type="evidence" value="ECO:0007669"/>
    <property type="project" value="UniProtKB-ARBA"/>
</dbReference>
<comment type="cofactor">
    <cofactor evidence="1">
        <name>pantetheine 4'-phosphate</name>
        <dbReference type="ChEBI" id="CHEBI:47942"/>
    </cofactor>
</comment>
<dbReference type="PANTHER" id="PTHR45527:SF1">
    <property type="entry name" value="FATTY ACID SYNTHASE"/>
    <property type="match status" value="1"/>
</dbReference>
<dbReference type="FunFam" id="1.10.1200.10:FF:000016">
    <property type="entry name" value="Non-ribosomal peptide synthase"/>
    <property type="match status" value="1"/>
</dbReference>
<keyword evidence="2" id="KW-0596">Phosphopantetheine</keyword>
<sequence>MTGPGPVAASPASSAQRRIHFLDQLVPDGAVQNITRALDLRGDLDVTALHLAVRRIAGRHESLRTCFATVDGSLRQLITERVPRLRVIDIRDVLARHGAPTTGLVRALTDQETTRAFDLARAPLLRLTLLHTAPHRYVLLMSFHHVIADAWSVDIFLTELAALYRAEHTGEPACLPEPRLQYADYATWQHRMLRTGRWERGANYWREQLRGAPELAVPTDHPRPARPAYQGDSYRFAIDADVTARLGELARAEGATVFMALLAGFAILMHRCTGQRDIVLGGTTSGRDRPEVEQLIGAFVNMLALRIRLDGEQSAREVLSHTSDTCQDAYDHQDVPFEQVVAAHGEVRRPDRHPIFQVVFQMITEAAAELSLPGLIATVQEVDRENSTYDLVCTVARTGERFTGRIDYDTDLFARPSVEALAECWLAILADLGRNPDRPIRELAPYGDRAAVTAVGQAAPDRVPDVAALAGPAVGDAHDEVLDPHGRPAPVGMPGELWTVVGDRRTRTGRLVRQRPDGSLVPAYLPERPAGAADTLDATAGVDATEAPIAAIWCEVLGLAEVGRHDNFFVLGGHSLLATVVVTLLQERLGASLSLADFFLHPTVAGLAAELTGRPAADEVDDDLAEMLTELERESR</sequence>
<feature type="domain" description="Carrier" evidence="4">
    <location>
        <begin position="540"/>
        <end position="615"/>
    </location>
</feature>
<gene>
    <name evidence="5" type="ORF">B5D80_04550</name>
</gene>
<protein>
    <recommendedName>
        <fullName evidence="4">Carrier domain-containing protein</fullName>
    </recommendedName>
</protein>
<keyword evidence="6" id="KW-1185">Reference proteome</keyword>
<dbReference type="InterPro" id="IPR029058">
    <property type="entry name" value="AB_hydrolase_fold"/>
</dbReference>
<evidence type="ECO:0000259" key="4">
    <source>
        <dbReference type="PROSITE" id="PS50075"/>
    </source>
</evidence>
<dbReference type="Proteomes" id="UP000197174">
    <property type="component" value="Unassembled WGS sequence"/>
</dbReference>
<evidence type="ECO:0000256" key="3">
    <source>
        <dbReference type="ARBA" id="ARBA00022553"/>
    </source>
</evidence>
<dbReference type="InterPro" id="IPR023213">
    <property type="entry name" value="CAT-like_dom_sf"/>
</dbReference>
<dbReference type="InterPro" id="IPR009081">
    <property type="entry name" value="PP-bd_ACP"/>
</dbReference>
<dbReference type="GO" id="GO:0008610">
    <property type="term" value="P:lipid biosynthetic process"/>
    <property type="evidence" value="ECO:0007669"/>
    <property type="project" value="UniProtKB-ARBA"/>
</dbReference>
<dbReference type="GO" id="GO:0031177">
    <property type="term" value="F:phosphopantetheine binding"/>
    <property type="evidence" value="ECO:0007669"/>
    <property type="project" value="InterPro"/>
</dbReference>
<name>A0A2D0AX71_9ACTN</name>
<dbReference type="GO" id="GO:0003824">
    <property type="term" value="F:catalytic activity"/>
    <property type="evidence" value="ECO:0007669"/>
    <property type="project" value="InterPro"/>
</dbReference>
<evidence type="ECO:0000256" key="1">
    <source>
        <dbReference type="ARBA" id="ARBA00001957"/>
    </source>
</evidence>
<dbReference type="Gene3D" id="3.40.50.1820">
    <property type="entry name" value="alpha/beta hydrolase"/>
    <property type="match status" value="1"/>
</dbReference>
<dbReference type="InterPro" id="IPR001242">
    <property type="entry name" value="Condensation_dom"/>
</dbReference>
<dbReference type="GO" id="GO:0043041">
    <property type="term" value="P:amino acid activation for nonribosomal peptide biosynthetic process"/>
    <property type="evidence" value="ECO:0007669"/>
    <property type="project" value="TreeGrafter"/>
</dbReference>
<comment type="caution">
    <text evidence="5">The sequence shown here is derived from an EMBL/GenBank/DDBJ whole genome shotgun (WGS) entry which is preliminary data.</text>
</comment>